<dbReference type="Gene3D" id="3.40.1190.20">
    <property type="match status" value="1"/>
</dbReference>
<dbReference type="InterPro" id="IPR011611">
    <property type="entry name" value="PfkB_dom"/>
</dbReference>
<name>A0A124FN03_9CHLR</name>
<protein>
    <recommendedName>
        <fullName evidence="1">Carbohydrate kinase PfkB domain-containing protein</fullName>
    </recommendedName>
</protein>
<dbReference type="SUPFAM" id="SSF53613">
    <property type="entry name" value="Ribokinase-like"/>
    <property type="match status" value="1"/>
</dbReference>
<sequence>MSSHEISYLLLGHVTQDLTPTGVELGGTATYSSLTACALGHPVRLITSYPQDFQFPSCTQLEIKRTQCDCATQFENIMVQGKRKQFCYSQAKELIPDDIPPTWKQSNIIHFGPVAQEISLKTIRGFPPDAFLCATPQGWMRSWDKEGLVHPVAWEWAAEALPLLKAVVLSMEDVGGDEKKIDELVRLSKILVITEAEDGARVYWKGDARYFPAPHIPIADSTGAGDIFAAVFFSRLYITKDPWAAAKVAVQLASLSISRKGLASIPTTLEINQKMVEIIKQN</sequence>
<evidence type="ECO:0000313" key="2">
    <source>
        <dbReference type="EMBL" id="KUK46403.1"/>
    </source>
</evidence>
<proteinExistence type="predicted"/>
<dbReference type="Pfam" id="PF00294">
    <property type="entry name" value="PfkB"/>
    <property type="match status" value="1"/>
</dbReference>
<comment type="caution">
    <text evidence="2">The sequence shown here is derived from an EMBL/GenBank/DDBJ whole genome shotgun (WGS) entry which is preliminary data.</text>
</comment>
<feature type="domain" description="Carbohydrate kinase PfkB" evidence="1">
    <location>
        <begin position="187"/>
        <end position="264"/>
    </location>
</feature>
<evidence type="ECO:0000259" key="1">
    <source>
        <dbReference type="Pfam" id="PF00294"/>
    </source>
</evidence>
<dbReference type="Proteomes" id="UP000064249">
    <property type="component" value="Unassembled WGS sequence"/>
</dbReference>
<organism evidence="2 3">
    <name type="scientific">Anaerolinea thermophila</name>
    <dbReference type="NCBI Taxonomy" id="167964"/>
    <lineage>
        <taxon>Bacteria</taxon>
        <taxon>Bacillati</taxon>
        <taxon>Chloroflexota</taxon>
        <taxon>Anaerolineae</taxon>
        <taxon>Anaerolineales</taxon>
        <taxon>Anaerolineaceae</taxon>
        <taxon>Anaerolinea</taxon>
    </lineage>
</organism>
<dbReference type="EMBL" id="LGFU01000031">
    <property type="protein sequence ID" value="KUK46403.1"/>
    <property type="molecule type" value="Genomic_DNA"/>
</dbReference>
<accession>A0A124FN03</accession>
<reference evidence="2 3" key="1">
    <citation type="journal article" date="2015" name="MBio">
        <title>Genome-Resolved Metagenomic Analysis Reveals Roles for Candidate Phyla and Other Microbial Community Members in Biogeochemical Transformations in Oil Reservoirs.</title>
        <authorList>
            <person name="Hu P."/>
            <person name="Tom L."/>
            <person name="Singh A."/>
            <person name="Thomas B.C."/>
            <person name="Baker B.J."/>
            <person name="Piceno Y.M."/>
            <person name="Andersen G.L."/>
            <person name="Banfield J.F."/>
        </authorList>
    </citation>
    <scope>NUCLEOTIDE SEQUENCE [LARGE SCALE GENOMIC DNA]</scope>
    <source>
        <strain evidence="2">46_16</strain>
    </source>
</reference>
<evidence type="ECO:0000313" key="3">
    <source>
        <dbReference type="Proteomes" id="UP000064249"/>
    </source>
</evidence>
<gene>
    <name evidence="2" type="ORF">XD73_0722</name>
</gene>
<dbReference type="InterPro" id="IPR029056">
    <property type="entry name" value="Ribokinase-like"/>
</dbReference>
<dbReference type="AlphaFoldDB" id="A0A124FN03"/>